<accession>A0A9J6CSF4</accession>
<dbReference type="EMBL" id="JADBJN010000001">
    <property type="protein sequence ID" value="KAG5684997.1"/>
    <property type="molecule type" value="Genomic_DNA"/>
</dbReference>
<evidence type="ECO:0000313" key="2">
    <source>
        <dbReference type="Proteomes" id="UP001107558"/>
    </source>
</evidence>
<sequence length="200" mass="23190">MNLPPHRSEMNAEEVAYENLFKFIMKQSSTLKNINIGTSKITVDQMEILLKLNLLDLGFQSCEFIYDREISIENFSIQSLFISMEGCEENEQVLCDLIESCKKLKETRFVWAVLKFEVCFSIRKSGIEKLSMFHGQIFPMTIPSLKILDVDGLMAQIETIKFIRLNPQLKELHVPGSFQNFEMFSQAIDELENLEILYLS</sequence>
<evidence type="ECO:0000313" key="1">
    <source>
        <dbReference type="EMBL" id="KAG5684997.1"/>
    </source>
</evidence>
<dbReference type="InterPro" id="IPR032675">
    <property type="entry name" value="LRR_dom_sf"/>
</dbReference>
<dbReference type="Proteomes" id="UP001107558">
    <property type="component" value="Chromosome 1"/>
</dbReference>
<comment type="caution">
    <text evidence="1">The sequence shown here is derived from an EMBL/GenBank/DDBJ whole genome shotgun (WGS) entry which is preliminary data.</text>
</comment>
<name>A0A9J6CSF4_POLVA</name>
<dbReference type="AlphaFoldDB" id="A0A9J6CSF4"/>
<reference evidence="1" key="1">
    <citation type="submission" date="2021-03" db="EMBL/GenBank/DDBJ databases">
        <title>Chromosome level genome of the anhydrobiotic midge Polypedilum vanderplanki.</title>
        <authorList>
            <person name="Yoshida Y."/>
            <person name="Kikawada T."/>
            <person name="Gusev O."/>
        </authorList>
    </citation>
    <scope>NUCLEOTIDE SEQUENCE</scope>
    <source>
        <strain evidence="1">NIAS01</strain>
        <tissue evidence="1">Whole body or cell culture</tissue>
    </source>
</reference>
<protein>
    <submittedName>
        <fullName evidence="1">Uncharacterized protein</fullName>
    </submittedName>
</protein>
<gene>
    <name evidence="1" type="ORF">PVAND_014200</name>
</gene>
<proteinExistence type="predicted"/>
<dbReference type="SUPFAM" id="SSF52047">
    <property type="entry name" value="RNI-like"/>
    <property type="match status" value="1"/>
</dbReference>
<dbReference type="Gene3D" id="3.80.10.10">
    <property type="entry name" value="Ribonuclease Inhibitor"/>
    <property type="match status" value="1"/>
</dbReference>
<organism evidence="1 2">
    <name type="scientific">Polypedilum vanderplanki</name>
    <name type="common">Sleeping chironomid midge</name>
    <dbReference type="NCBI Taxonomy" id="319348"/>
    <lineage>
        <taxon>Eukaryota</taxon>
        <taxon>Metazoa</taxon>
        <taxon>Ecdysozoa</taxon>
        <taxon>Arthropoda</taxon>
        <taxon>Hexapoda</taxon>
        <taxon>Insecta</taxon>
        <taxon>Pterygota</taxon>
        <taxon>Neoptera</taxon>
        <taxon>Endopterygota</taxon>
        <taxon>Diptera</taxon>
        <taxon>Nematocera</taxon>
        <taxon>Chironomoidea</taxon>
        <taxon>Chironomidae</taxon>
        <taxon>Chironominae</taxon>
        <taxon>Polypedilum</taxon>
        <taxon>Polypedilum</taxon>
    </lineage>
</organism>
<keyword evidence="2" id="KW-1185">Reference proteome</keyword>